<name>A0A0F9HJZ6_9ZZZZ</name>
<feature type="non-terminal residue" evidence="1">
    <location>
        <position position="1"/>
    </location>
</feature>
<proteinExistence type="predicted"/>
<evidence type="ECO:0000313" key="1">
    <source>
        <dbReference type="EMBL" id="KKM15641.1"/>
    </source>
</evidence>
<gene>
    <name evidence="1" type="ORF">LCGC14_1694040</name>
</gene>
<sequence length="76" mass="8931">FPTSPTDGDYHRLTFSGLAEDVPDRLYRFSTLKGRWVFLEKDRRHEYDGQKKKLQEYITSPFSSSTKLPDLTEDDT</sequence>
<organism evidence="1">
    <name type="scientific">marine sediment metagenome</name>
    <dbReference type="NCBI Taxonomy" id="412755"/>
    <lineage>
        <taxon>unclassified sequences</taxon>
        <taxon>metagenomes</taxon>
        <taxon>ecological metagenomes</taxon>
    </lineage>
</organism>
<protein>
    <submittedName>
        <fullName evidence="1">Uncharacterized protein</fullName>
    </submittedName>
</protein>
<dbReference type="AlphaFoldDB" id="A0A0F9HJZ6"/>
<reference evidence="1" key="1">
    <citation type="journal article" date="2015" name="Nature">
        <title>Complex archaea that bridge the gap between prokaryotes and eukaryotes.</title>
        <authorList>
            <person name="Spang A."/>
            <person name="Saw J.H."/>
            <person name="Jorgensen S.L."/>
            <person name="Zaremba-Niedzwiedzka K."/>
            <person name="Martijn J."/>
            <person name="Lind A.E."/>
            <person name="van Eijk R."/>
            <person name="Schleper C."/>
            <person name="Guy L."/>
            <person name="Ettema T.J."/>
        </authorList>
    </citation>
    <scope>NUCLEOTIDE SEQUENCE</scope>
</reference>
<accession>A0A0F9HJZ6</accession>
<dbReference type="EMBL" id="LAZR01014859">
    <property type="protein sequence ID" value="KKM15641.1"/>
    <property type="molecule type" value="Genomic_DNA"/>
</dbReference>
<comment type="caution">
    <text evidence="1">The sequence shown here is derived from an EMBL/GenBank/DDBJ whole genome shotgun (WGS) entry which is preliminary data.</text>
</comment>